<keyword evidence="2" id="KW-1133">Transmembrane helix</keyword>
<dbReference type="GO" id="GO:0006508">
    <property type="term" value="P:proteolysis"/>
    <property type="evidence" value="ECO:0007669"/>
    <property type="project" value="UniProtKB-KW"/>
</dbReference>
<name>A0A2M7T9G1_9ACTN</name>
<feature type="domain" description="Band 7" evidence="3">
    <location>
        <begin position="69"/>
        <end position="226"/>
    </location>
</feature>
<proteinExistence type="inferred from homology"/>
<evidence type="ECO:0000259" key="3">
    <source>
        <dbReference type="SMART" id="SM00244"/>
    </source>
</evidence>
<keyword evidence="4" id="KW-0645">Protease</keyword>
<reference evidence="5" key="1">
    <citation type="submission" date="2017-09" db="EMBL/GenBank/DDBJ databases">
        <title>Depth-based differentiation of microbial function through sediment-hosted aquifers and enrichment of novel symbionts in the deep terrestrial subsurface.</title>
        <authorList>
            <person name="Probst A.J."/>
            <person name="Ladd B."/>
            <person name="Jarett J.K."/>
            <person name="Geller-Mcgrath D.E."/>
            <person name="Sieber C.M.K."/>
            <person name="Emerson J.B."/>
            <person name="Anantharaman K."/>
            <person name="Thomas B.C."/>
            <person name="Malmstrom R."/>
            <person name="Stieglmeier M."/>
            <person name="Klingl A."/>
            <person name="Woyke T."/>
            <person name="Ryan C.M."/>
            <person name="Banfield J.F."/>
        </authorList>
    </citation>
    <scope>NUCLEOTIDE SEQUENCE [LARGE SCALE GENOMIC DNA]</scope>
</reference>
<dbReference type="AlphaFoldDB" id="A0A2M7T9G1"/>
<dbReference type="PANTHER" id="PTHR10264:SF19">
    <property type="entry name" value="AT06885P-RELATED"/>
    <property type="match status" value="1"/>
</dbReference>
<keyword evidence="2" id="KW-0812">Transmembrane</keyword>
<evidence type="ECO:0000256" key="2">
    <source>
        <dbReference type="SAM" id="Phobius"/>
    </source>
</evidence>
<dbReference type="InterPro" id="IPR043202">
    <property type="entry name" value="Band-7_stomatin-like"/>
</dbReference>
<dbReference type="RefSeq" id="WP_286678563.1">
    <property type="nucleotide sequence ID" value="NZ_MNXI01000092.1"/>
</dbReference>
<dbReference type="SUPFAM" id="SSF117892">
    <property type="entry name" value="Band 7/SPFH domain"/>
    <property type="match status" value="1"/>
</dbReference>
<dbReference type="GO" id="GO:0005886">
    <property type="term" value="C:plasma membrane"/>
    <property type="evidence" value="ECO:0007669"/>
    <property type="project" value="InterPro"/>
</dbReference>
<gene>
    <name evidence="4" type="ORF">COY37_02880</name>
</gene>
<dbReference type="PRINTS" id="PR00721">
    <property type="entry name" value="STOMATIN"/>
</dbReference>
<evidence type="ECO:0000313" key="4">
    <source>
        <dbReference type="EMBL" id="PIZ41045.1"/>
    </source>
</evidence>
<organism evidence="4 5">
    <name type="scientific">Candidatus Aquicultor secundus</name>
    <dbReference type="NCBI Taxonomy" id="1973895"/>
    <lineage>
        <taxon>Bacteria</taxon>
        <taxon>Bacillati</taxon>
        <taxon>Actinomycetota</taxon>
        <taxon>Candidatus Aquicultoria</taxon>
        <taxon>Candidatus Aquicultorales</taxon>
        <taxon>Candidatus Aquicultoraceae</taxon>
        <taxon>Candidatus Aquicultor</taxon>
    </lineage>
</organism>
<sequence>MAQLGPRPTRQFAEPTGVHVSLGGTLRAVLVIVPAIIVGGILFAIFGVNSPTAIVLELVFVVLLYIVVSGVRVAAQWERGVVLRLGRFQAVRGPGVIYIIPFLDYVRFVDNRVLALNVPGQRVITRDNVPAQIDGVIFFYVADAENAITKVQDFRFAIAQYAQASLRDVVGSLSLDDLLTEREQIQQRIGESVEEHIKNWGIHIDSIRLLDIDMPEELKRMMSRQASAEREKRATITKAEGDKLAALNLSEAAATMAKSPGAMQLRTLQTIDGLGPSASNTVVLFPTEFSDIAQQLGPIFGKKG</sequence>
<evidence type="ECO:0000256" key="1">
    <source>
        <dbReference type="ARBA" id="ARBA00008164"/>
    </source>
</evidence>
<dbReference type="InterPro" id="IPR036013">
    <property type="entry name" value="Band_7/SPFH_dom_sf"/>
</dbReference>
<dbReference type="FunFam" id="3.30.479.30:FF:000004">
    <property type="entry name" value="Putative membrane protease family, stomatin"/>
    <property type="match status" value="1"/>
</dbReference>
<dbReference type="GO" id="GO:0098552">
    <property type="term" value="C:side of membrane"/>
    <property type="evidence" value="ECO:0007669"/>
    <property type="project" value="UniProtKB-ARBA"/>
</dbReference>
<evidence type="ECO:0000313" key="5">
    <source>
        <dbReference type="Proteomes" id="UP000230956"/>
    </source>
</evidence>
<dbReference type="CDD" id="cd08826">
    <property type="entry name" value="SPFH_eoslipins_u1"/>
    <property type="match status" value="1"/>
</dbReference>
<dbReference type="Proteomes" id="UP000230956">
    <property type="component" value="Unassembled WGS sequence"/>
</dbReference>
<dbReference type="EMBL" id="PFNG01000072">
    <property type="protein sequence ID" value="PIZ41045.1"/>
    <property type="molecule type" value="Genomic_DNA"/>
</dbReference>
<comment type="caution">
    <text evidence="4">The sequence shown here is derived from an EMBL/GenBank/DDBJ whole genome shotgun (WGS) entry which is preliminary data.</text>
</comment>
<dbReference type="SMART" id="SM00244">
    <property type="entry name" value="PHB"/>
    <property type="match status" value="1"/>
</dbReference>
<protein>
    <submittedName>
        <fullName evidence="4">Membrane protease subunit, stomatin/prohibitin</fullName>
    </submittedName>
</protein>
<feature type="transmembrane region" description="Helical" evidence="2">
    <location>
        <begin position="28"/>
        <end position="48"/>
    </location>
</feature>
<dbReference type="Gene3D" id="3.30.479.30">
    <property type="entry name" value="Band 7 domain"/>
    <property type="match status" value="1"/>
</dbReference>
<comment type="similarity">
    <text evidence="1">Belongs to the band 7/mec-2 family.</text>
</comment>
<dbReference type="GO" id="GO:0008233">
    <property type="term" value="F:peptidase activity"/>
    <property type="evidence" value="ECO:0007669"/>
    <property type="project" value="UniProtKB-KW"/>
</dbReference>
<keyword evidence="4" id="KW-0378">Hydrolase</keyword>
<dbReference type="PANTHER" id="PTHR10264">
    <property type="entry name" value="BAND 7 PROTEIN-RELATED"/>
    <property type="match status" value="1"/>
</dbReference>
<accession>A0A2M7T9G1</accession>
<dbReference type="Pfam" id="PF01145">
    <property type="entry name" value="Band_7"/>
    <property type="match status" value="1"/>
</dbReference>
<feature type="transmembrane region" description="Helical" evidence="2">
    <location>
        <begin position="54"/>
        <end position="75"/>
    </location>
</feature>
<dbReference type="InterPro" id="IPR001972">
    <property type="entry name" value="Stomatin_HflK_fam"/>
</dbReference>
<dbReference type="InterPro" id="IPR001107">
    <property type="entry name" value="Band_7"/>
</dbReference>
<dbReference type="Gene3D" id="6.10.250.2090">
    <property type="match status" value="1"/>
</dbReference>
<keyword evidence="2" id="KW-0472">Membrane</keyword>